<dbReference type="InterPro" id="IPR050223">
    <property type="entry name" value="D-isomer_2-hydroxyacid_DH"/>
</dbReference>
<dbReference type="InterPro" id="IPR006140">
    <property type="entry name" value="D-isomer_DH_NAD-bd"/>
</dbReference>
<comment type="caution">
    <text evidence="4">The sequence shown here is derived from an EMBL/GenBank/DDBJ whole genome shotgun (WGS) entry which is preliminary data.</text>
</comment>
<name>A0A3S0C739_9BACL</name>
<dbReference type="AlphaFoldDB" id="A0A3S0C739"/>
<dbReference type="SUPFAM" id="SSF52283">
    <property type="entry name" value="Formate/glycerate dehydrogenase catalytic domain-like"/>
    <property type="match status" value="1"/>
</dbReference>
<dbReference type="Gene3D" id="3.40.50.720">
    <property type="entry name" value="NAD(P)-binding Rossmann-like Domain"/>
    <property type="match status" value="2"/>
</dbReference>
<dbReference type="Pfam" id="PF02826">
    <property type="entry name" value="2-Hacid_dh_C"/>
    <property type="match status" value="1"/>
</dbReference>
<dbReference type="GO" id="GO:0051287">
    <property type="term" value="F:NAD binding"/>
    <property type="evidence" value="ECO:0007669"/>
    <property type="project" value="InterPro"/>
</dbReference>
<dbReference type="GO" id="GO:0016618">
    <property type="term" value="F:hydroxypyruvate reductase [NAD(P)H] activity"/>
    <property type="evidence" value="ECO:0007669"/>
    <property type="project" value="TreeGrafter"/>
</dbReference>
<dbReference type="PANTHER" id="PTHR10996:SF178">
    <property type="entry name" value="2-HYDROXYACID DEHYDROGENASE YGL185C-RELATED"/>
    <property type="match status" value="1"/>
</dbReference>
<dbReference type="PANTHER" id="PTHR10996">
    <property type="entry name" value="2-HYDROXYACID DEHYDROGENASE-RELATED"/>
    <property type="match status" value="1"/>
</dbReference>
<feature type="domain" description="D-isomer specific 2-hydroxyacid dehydrogenase NAD-binding" evidence="3">
    <location>
        <begin position="125"/>
        <end position="297"/>
    </location>
</feature>
<dbReference type="SUPFAM" id="SSF51735">
    <property type="entry name" value="NAD(P)-binding Rossmann-fold domains"/>
    <property type="match status" value="1"/>
</dbReference>
<gene>
    <name evidence="4" type="ORF">EJQ19_26760</name>
</gene>
<proteinExistence type="predicted"/>
<dbReference type="GO" id="GO:0005829">
    <property type="term" value="C:cytosol"/>
    <property type="evidence" value="ECO:0007669"/>
    <property type="project" value="TreeGrafter"/>
</dbReference>
<evidence type="ECO:0000313" key="5">
    <source>
        <dbReference type="Proteomes" id="UP000276128"/>
    </source>
</evidence>
<protein>
    <recommendedName>
        <fullName evidence="3">D-isomer specific 2-hydroxyacid dehydrogenase NAD-binding domain-containing protein</fullName>
    </recommendedName>
</protein>
<keyword evidence="2" id="KW-0520">NAD</keyword>
<dbReference type="GO" id="GO:0030267">
    <property type="term" value="F:glyoxylate reductase (NADPH) activity"/>
    <property type="evidence" value="ECO:0007669"/>
    <property type="project" value="TreeGrafter"/>
</dbReference>
<dbReference type="Proteomes" id="UP000276128">
    <property type="component" value="Unassembled WGS sequence"/>
</dbReference>
<evidence type="ECO:0000259" key="3">
    <source>
        <dbReference type="Pfam" id="PF02826"/>
    </source>
</evidence>
<dbReference type="EMBL" id="RXHU01000094">
    <property type="protein sequence ID" value="RTE04226.1"/>
    <property type="molecule type" value="Genomic_DNA"/>
</dbReference>
<reference evidence="4 5" key="1">
    <citation type="submission" date="2018-12" db="EMBL/GenBank/DDBJ databases">
        <title>Bacillus ochoae sp. nov., Paenibacillus whitsoniae sp. nov., Paenibacillus spiritus sp. nov. Isolated from the Mars Exploration Rover during spacecraft assembly.</title>
        <authorList>
            <person name="Seuylemezian A."/>
            <person name="Vaishampayan P."/>
        </authorList>
    </citation>
    <scope>NUCLEOTIDE SEQUENCE [LARGE SCALE GENOMIC DNA]</scope>
    <source>
        <strain evidence="4 5">MER 54</strain>
    </source>
</reference>
<accession>A0A3S0C739</accession>
<dbReference type="InterPro" id="IPR036291">
    <property type="entry name" value="NAD(P)-bd_dom_sf"/>
</dbReference>
<organism evidence="4 5">
    <name type="scientific">Paenibacillus whitsoniae</name>
    <dbReference type="NCBI Taxonomy" id="2496558"/>
    <lineage>
        <taxon>Bacteria</taxon>
        <taxon>Bacillati</taxon>
        <taxon>Bacillota</taxon>
        <taxon>Bacilli</taxon>
        <taxon>Bacillales</taxon>
        <taxon>Paenibacillaceae</taxon>
        <taxon>Paenibacillus</taxon>
    </lineage>
</organism>
<evidence type="ECO:0000313" key="4">
    <source>
        <dbReference type="EMBL" id="RTE04226.1"/>
    </source>
</evidence>
<dbReference type="OrthoDB" id="9805416at2"/>
<sequence>MKKIYRGDKEMKLLHIAEADSRFPTEGPFLDALREFGELTVIRNDGTMTDEEMASHIREHDVLLTIWGSSPVPEQIAQNPGRLSYICNISGGIKGWIPLSIIEAGIPVTNWGDAIAADVAEAAFTLLLASLKELLPQQLAVRSGGWHRNDRRVGMMYGLRIGIYGMGVIGRKFVDFLRPFECHIHYYDPYLSSTTTLEGCKRYDSLVELAADCDVLVIHAGLTEETRNSVNAEVLSHLADYSIVINTARGDIIDQDALFAELQAGRLRAGLDVIADNDRLAEDHPARMWPNVLFTAHDLFYATWNMPKLQRYERICLDNLQRFREGKPLLFKFDRDRYLRST</sequence>
<evidence type="ECO:0000256" key="2">
    <source>
        <dbReference type="ARBA" id="ARBA00023027"/>
    </source>
</evidence>
<evidence type="ECO:0000256" key="1">
    <source>
        <dbReference type="ARBA" id="ARBA00023002"/>
    </source>
</evidence>
<keyword evidence="1" id="KW-0560">Oxidoreductase</keyword>
<keyword evidence="5" id="KW-1185">Reference proteome</keyword>